<name>C7P3L3_HALMD</name>
<dbReference type="KEGG" id="hmu:Hmuk_1571"/>
<organism evidence="1 2">
    <name type="scientific">Halomicrobium mukohataei (strain ATCC 700874 / DSM 12286 / JCM 9738 / NCIMB 13541)</name>
    <name type="common">Haloarcula mukohataei</name>
    <dbReference type="NCBI Taxonomy" id="485914"/>
    <lineage>
        <taxon>Archaea</taxon>
        <taxon>Methanobacteriati</taxon>
        <taxon>Methanobacteriota</taxon>
        <taxon>Stenosarchaea group</taxon>
        <taxon>Halobacteria</taxon>
        <taxon>Halobacteriales</taxon>
        <taxon>Haloarculaceae</taxon>
        <taxon>Halomicrobium</taxon>
    </lineage>
</organism>
<protein>
    <submittedName>
        <fullName evidence="1">Uncharacterized protein</fullName>
    </submittedName>
</protein>
<proteinExistence type="predicted"/>
<gene>
    <name evidence="1" type="ordered locus">Hmuk_1571</name>
</gene>
<keyword evidence="2" id="KW-1185">Reference proteome</keyword>
<sequence length="37" mass="4311">MITDAAIFDDEQLPRRRFHREAAVGDHSVHANTYTRI</sequence>
<evidence type="ECO:0000313" key="1">
    <source>
        <dbReference type="EMBL" id="ACV47685.1"/>
    </source>
</evidence>
<accession>C7P3L3</accession>
<reference evidence="1 2" key="1">
    <citation type="journal article" date="2009" name="Stand. Genomic Sci.">
        <title>Complete genome sequence of Halomicrobium mukohataei type strain (arg-2).</title>
        <authorList>
            <person name="Tindall B.J."/>
            <person name="Schneider S."/>
            <person name="Lapidus A."/>
            <person name="Copeland A."/>
            <person name="Glavina Del Rio T."/>
            <person name="Nolan M."/>
            <person name="Lucas S."/>
            <person name="Chen F."/>
            <person name="Tice H."/>
            <person name="Cheng J.F."/>
            <person name="Saunders E."/>
            <person name="Bruce D."/>
            <person name="Goodwin L."/>
            <person name="Pitluck S."/>
            <person name="Mikhailova N."/>
            <person name="Pati A."/>
            <person name="Ivanova N."/>
            <person name="Mavrommatis K."/>
            <person name="Chen A."/>
            <person name="Palaniappan K."/>
            <person name="Chain P."/>
            <person name="Land M."/>
            <person name="Hauser L."/>
            <person name="Chang Y.J."/>
            <person name="Jeffries C.D."/>
            <person name="Brettin T."/>
            <person name="Han C."/>
            <person name="Rohde M."/>
            <person name="Goker M."/>
            <person name="Bristow J."/>
            <person name="Eisen J.A."/>
            <person name="Markowitz V."/>
            <person name="Hugenholtz P."/>
            <person name="Klenk H.P."/>
            <person name="Kyrpides N.C."/>
            <person name="Detter J.C."/>
        </authorList>
    </citation>
    <scope>NUCLEOTIDE SEQUENCE [LARGE SCALE GENOMIC DNA]</scope>
    <source>
        <strain evidence="2">ATCC 700874 / DSM 12286 / JCM 9738 / NCIMB 13541</strain>
    </source>
</reference>
<dbReference type="AlphaFoldDB" id="C7P3L3"/>
<dbReference type="EMBL" id="CP001688">
    <property type="protein sequence ID" value="ACV47685.1"/>
    <property type="molecule type" value="Genomic_DNA"/>
</dbReference>
<dbReference type="HOGENOM" id="CLU_3338334_0_0_2"/>
<dbReference type="Proteomes" id="UP000001746">
    <property type="component" value="Chromosome"/>
</dbReference>
<evidence type="ECO:0000313" key="2">
    <source>
        <dbReference type="Proteomes" id="UP000001746"/>
    </source>
</evidence>
<dbReference type="STRING" id="485914.Hmuk_1571"/>